<comment type="caution">
    <text evidence="2">The sequence shown here is derived from an EMBL/GenBank/DDBJ whole genome shotgun (WGS) entry which is preliminary data.</text>
</comment>
<keyword evidence="3" id="KW-1185">Reference proteome</keyword>
<evidence type="ECO:0000256" key="1">
    <source>
        <dbReference type="SAM" id="Coils"/>
    </source>
</evidence>
<name>A0A3R6Z039_9STRA</name>
<dbReference type="EMBL" id="QUSY01000284">
    <property type="protein sequence ID" value="RHY30698.1"/>
    <property type="molecule type" value="Genomic_DNA"/>
</dbReference>
<dbReference type="Proteomes" id="UP000285060">
    <property type="component" value="Unassembled WGS sequence"/>
</dbReference>
<dbReference type="AlphaFoldDB" id="A0A3R6Z039"/>
<evidence type="ECO:0000313" key="2">
    <source>
        <dbReference type="EMBL" id="RHY30698.1"/>
    </source>
</evidence>
<dbReference type="VEuPathDB" id="FungiDB:H310_06904"/>
<organism evidence="2 3">
    <name type="scientific">Aphanomyces invadans</name>
    <dbReference type="NCBI Taxonomy" id="157072"/>
    <lineage>
        <taxon>Eukaryota</taxon>
        <taxon>Sar</taxon>
        <taxon>Stramenopiles</taxon>
        <taxon>Oomycota</taxon>
        <taxon>Saprolegniomycetes</taxon>
        <taxon>Saprolegniales</taxon>
        <taxon>Verrucalvaceae</taxon>
        <taxon>Aphanomyces</taxon>
    </lineage>
</organism>
<sequence>MATVQDGVVGAMEERVADLSRELLARDELIVHLQAEKRELQRWAERLHHQLHSTENVTFAEANNNKVANLEREVTAAHDKLKTLSAQVLTQKDEISRLYRQVYEKEGENQELVSQLQTLRNALAELQCQAAPEPPSVESQKRSPNEWVEDTARYPKPHFPIDSKEVLYLVGQWTQNPSKIKSLMTWLVHMSSLDDTESDGPFDGRGNAPSPTLPLAIELPRLPNEVRDGFLTLVVPLLRHQMTRAVHVHTRPYDANHTDLRIRVSPKGST</sequence>
<proteinExistence type="predicted"/>
<gene>
    <name evidence="2" type="ORF">DYB32_004094</name>
</gene>
<reference evidence="2 3" key="1">
    <citation type="submission" date="2018-08" db="EMBL/GenBank/DDBJ databases">
        <title>Aphanomyces genome sequencing and annotation.</title>
        <authorList>
            <person name="Minardi D."/>
            <person name="Oidtmann B."/>
            <person name="Van Der Giezen M."/>
            <person name="Studholme D.J."/>
        </authorList>
    </citation>
    <scope>NUCLEOTIDE SEQUENCE [LARGE SCALE GENOMIC DNA]</scope>
    <source>
        <strain evidence="2 3">NJM0002</strain>
    </source>
</reference>
<dbReference type="Gene3D" id="1.10.287.1490">
    <property type="match status" value="1"/>
</dbReference>
<evidence type="ECO:0000313" key="3">
    <source>
        <dbReference type="Proteomes" id="UP000285060"/>
    </source>
</evidence>
<keyword evidence="1" id="KW-0175">Coiled coil</keyword>
<protein>
    <submittedName>
        <fullName evidence="2">Uncharacterized protein</fullName>
    </submittedName>
</protein>
<accession>A0A3R6Z039</accession>
<feature type="coiled-coil region" evidence="1">
    <location>
        <begin position="26"/>
        <end position="129"/>
    </location>
</feature>